<organism evidence="5 6">
    <name type="scientific">Agrobacterium bohemicum</name>
    <dbReference type="NCBI Taxonomy" id="2052828"/>
    <lineage>
        <taxon>Bacteria</taxon>
        <taxon>Pseudomonadati</taxon>
        <taxon>Pseudomonadota</taxon>
        <taxon>Alphaproteobacteria</taxon>
        <taxon>Hyphomicrobiales</taxon>
        <taxon>Rhizobiaceae</taxon>
        <taxon>Rhizobium/Agrobacterium group</taxon>
        <taxon>Agrobacterium</taxon>
    </lineage>
</organism>
<dbReference type="PANTHER" id="PTHR35936">
    <property type="entry name" value="MEMBRANE-BOUND LYTIC MUREIN TRANSGLYCOSYLASE F"/>
    <property type="match status" value="1"/>
</dbReference>
<dbReference type="SMART" id="SM00062">
    <property type="entry name" value="PBPb"/>
    <property type="match status" value="1"/>
</dbReference>
<gene>
    <name evidence="5" type="ORF">ATO67_20980</name>
</gene>
<proteinExistence type="predicted"/>
<dbReference type="Gene3D" id="3.40.190.10">
    <property type="entry name" value="Periplasmic binding protein-like II"/>
    <property type="match status" value="2"/>
</dbReference>
<dbReference type="STRING" id="2052828.ATO67_20980"/>
<dbReference type="InterPro" id="IPR001638">
    <property type="entry name" value="Solute-binding_3/MltF_N"/>
</dbReference>
<protein>
    <submittedName>
        <fullName evidence="5">LacI family transcriptional regulator</fullName>
    </submittedName>
</protein>
<accession>A0A135P721</accession>
<evidence type="ECO:0000313" key="5">
    <source>
        <dbReference type="EMBL" id="KXG87221.1"/>
    </source>
</evidence>
<evidence type="ECO:0000259" key="4">
    <source>
        <dbReference type="SMART" id="SM00062"/>
    </source>
</evidence>
<evidence type="ECO:0000313" key="6">
    <source>
        <dbReference type="Proteomes" id="UP000070498"/>
    </source>
</evidence>
<dbReference type="Proteomes" id="UP000070498">
    <property type="component" value="Unassembled WGS sequence"/>
</dbReference>
<comment type="subcellular location">
    <subcellularLocation>
        <location evidence="1">Periplasm</location>
    </subcellularLocation>
</comment>
<feature type="domain" description="Solute-binding protein family 3/N-terminal" evidence="4">
    <location>
        <begin position="39"/>
        <end position="260"/>
    </location>
</feature>
<evidence type="ECO:0000256" key="3">
    <source>
        <dbReference type="SAM" id="SignalP"/>
    </source>
</evidence>
<reference evidence="5 6" key="1">
    <citation type="submission" date="2015-11" db="EMBL/GenBank/DDBJ databases">
        <title>Draft genome sequence of Agrobacterium sp. R89-1.</title>
        <authorList>
            <person name="Zahradnik J."/>
            <person name="Kyslikova E."/>
            <person name="Palyzova A."/>
            <person name="Kyslik P."/>
        </authorList>
    </citation>
    <scope>NUCLEOTIDE SEQUENCE [LARGE SCALE GENOMIC DNA]</scope>
    <source>
        <strain evidence="5 6">R89-1</strain>
    </source>
</reference>
<dbReference type="GO" id="GO:0042597">
    <property type="term" value="C:periplasmic space"/>
    <property type="evidence" value="ECO:0007669"/>
    <property type="project" value="UniProtKB-SubCell"/>
</dbReference>
<dbReference type="PANTHER" id="PTHR35936:SF17">
    <property type="entry name" value="ARGININE-BINDING EXTRACELLULAR PROTEIN ARTP"/>
    <property type="match status" value="1"/>
</dbReference>
<comment type="caution">
    <text evidence="5">The sequence shown here is derived from an EMBL/GenBank/DDBJ whole genome shotgun (WGS) entry which is preliminary data.</text>
</comment>
<feature type="signal peptide" evidence="3">
    <location>
        <begin position="1"/>
        <end position="28"/>
    </location>
</feature>
<keyword evidence="2 3" id="KW-0732">Signal</keyword>
<dbReference type="AlphaFoldDB" id="A0A135P721"/>
<evidence type="ECO:0000256" key="2">
    <source>
        <dbReference type="ARBA" id="ARBA00022729"/>
    </source>
</evidence>
<dbReference type="Pfam" id="PF00497">
    <property type="entry name" value="SBP_bac_3"/>
    <property type="match status" value="1"/>
</dbReference>
<evidence type="ECO:0000256" key="1">
    <source>
        <dbReference type="ARBA" id="ARBA00004418"/>
    </source>
</evidence>
<dbReference type="CDD" id="cd01072">
    <property type="entry name" value="PBP2_SMa0082_like"/>
    <property type="match status" value="1"/>
</dbReference>
<dbReference type="RefSeq" id="WP_067653604.1">
    <property type="nucleotide sequence ID" value="NZ_KQ961037.1"/>
</dbReference>
<keyword evidence="6" id="KW-1185">Reference proteome</keyword>
<dbReference type="SUPFAM" id="SSF53850">
    <property type="entry name" value="Periplasmic binding protein-like II"/>
    <property type="match status" value="1"/>
</dbReference>
<feature type="chain" id="PRO_5007467055" evidence="3">
    <location>
        <begin position="29"/>
        <end position="267"/>
    </location>
</feature>
<name>A0A135P721_9HYPH</name>
<sequence length="267" mass="28775">MSISKSFKLAGAVVAICASMLTATVTHAQSVDEIVKRGKVKIGVLVGAPPFGSVDAMGNAIGYDADVAALVGKYMGVPVEMVQLTPPSRIPALEARKVDFLVATLAKTPEREKAVTFTNPYSAFQVGIYASKDEKITDWSGLKGMMVGVNRGSSVEHQLVDRERELGLTVLRFDDDATTMQALFSRQVKAVASPEAQSNAAMKARGETTIEAKFFFSMQPNSMAVRKDAVELQQWLNGTIEKMKASGELDAISKKWVGSPLPKLPTY</sequence>
<dbReference type="EMBL" id="LNUW01000008">
    <property type="protein sequence ID" value="KXG87221.1"/>
    <property type="molecule type" value="Genomic_DNA"/>
</dbReference>